<protein>
    <recommendedName>
        <fullName evidence="7">Hydrolase</fullName>
    </recommendedName>
</protein>
<reference evidence="3 6" key="2">
    <citation type="submission" date="2019-12" db="EMBL/GenBank/DDBJ databases">
        <title>Draft genome sequence of Labilibaculum sp. strain 44 isolated from deep waters of Black Sea.</title>
        <authorList>
            <person name="Yadav S."/>
            <person name="Villanueva L."/>
        </authorList>
    </citation>
    <scope>NUCLEOTIDE SEQUENCE [LARGE SCALE GENOMIC DNA]</scope>
    <source>
        <strain evidence="3 6">44</strain>
    </source>
</reference>
<evidence type="ECO:0000259" key="1">
    <source>
        <dbReference type="Pfam" id="PF06452"/>
    </source>
</evidence>
<evidence type="ECO:0000313" key="4">
    <source>
        <dbReference type="EMBL" id="MVB09291.1"/>
    </source>
</evidence>
<dbReference type="GO" id="GO:0016052">
    <property type="term" value="P:carbohydrate catabolic process"/>
    <property type="evidence" value="ECO:0007669"/>
    <property type="project" value="InterPro"/>
</dbReference>
<dbReference type="Proteomes" id="UP000462449">
    <property type="component" value="Unassembled WGS sequence"/>
</dbReference>
<name>A0A7M4DBQ7_9BACT</name>
<reference evidence="4 5" key="1">
    <citation type="submission" date="2019-11" db="EMBL/GenBank/DDBJ databases">
        <title>Draft genome sequence of Labilibaculum sp. strain SYP isolated from Black Sea.</title>
        <authorList>
            <person name="Yadav S."/>
            <person name="Villanueva L."/>
        </authorList>
    </citation>
    <scope>NUCLEOTIDE SEQUENCE [LARGE SCALE GENOMIC DNA]</scope>
    <source>
        <strain evidence="4 5">44</strain>
    </source>
</reference>
<organism evidence="3 6">
    <name type="scientific">Labilibaculum euxinus</name>
    <dbReference type="NCBI Taxonomy" id="2686357"/>
    <lineage>
        <taxon>Bacteria</taxon>
        <taxon>Pseudomonadati</taxon>
        <taxon>Bacteroidota</taxon>
        <taxon>Bacteroidia</taxon>
        <taxon>Marinilabiliales</taxon>
        <taxon>Marinifilaceae</taxon>
        <taxon>Labilibaculum</taxon>
    </lineage>
</organism>
<feature type="domain" description="DUF5916" evidence="2">
    <location>
        <begin position="250"/>
        <end position="828"/>
    </location>
</feature>
<evidence type="ECO:0000313" key="6">
    <source>
        <dbReference type="Proteomes" id="UP000462449"/>
    </source>
</evidence>
<feature type="domain" description="Carbohydrate-binding" evidence="1">
    <location>
        <begin position="60"/>
        <end position="216"/>
    </location>
</feature>
<keyword evidence="5" id="KW-1185">Reference proteome</keyword>
<dbReference type="Proteomes" id="UP000285951">
    <property type="component" value="Unassembled WGS sequence"/>
</dbReference>
<dbReference type="SUPFAM" id="SSF49344">
    <property type="entry name" value="CBD9-like"/>
    <property type="match status" value="1"/>
</dbReference>
<comment type="caution">
    <text evidence="3">The sequence shown here is derived from an EMBL/GenBank/DDBJ whole genome shotgun (WGS) entry which is preliminary data.</text>
</comment>
<gene>
    <name evidence="4" type="ORF">DWB62_019950</name>
    <name evidence="3" type="ORF">GNY23_19950</name>
</gene>
<dbReference type="Pfam" id="PF19313">
    <property type="entry name" value="DUF5916"/>
    <property type="match status" value="1"/>
</dbReference>
<dbReference type="CDD" id="cd09618">
    <property type="entry name" value="CBM9_like_2"/>
    <property type="match status" value="1"/>
</dbReference>
<dbReference type="GO" id="GO:0004553">
    <property type="term" value="F:hydrolase activity, hydrolyzing O-glycosyl compounds"/>
    <property type="evidence" value="ECO:0007669"/>
    <property type="project" value="InterPro"/>
</dbReference>
<accession>A0A7M4DBQ7</accession>
<dbReference type="Pfam" id="PF06452">
    <property type="entry name" value="CBM9_1"/>
    <property type="match status" value="1"/>
</dbReference>
<dbReference type="Gene3D" id="2.60.40.1190">
    <property type="match status" value="1"/>
</dbReference>
<evidence type="ECO:0008006" key="7">
    <source>
        <dbReference type="Google" id="ProtNLM"/>
    </source>
</evidence>
<evidence type="ECO:0000313" key="3">
    <source>
        <dbReference type="EMBL" id="MUP40086.1"/>
    </source>
</evidence>
<sequence>MMVGWGINHIFLLNPYMFTTTMKRVLLLFCLITIVFALPAHGLAPKKELTAVRVTTKPVIDGNLIDEVWKGIPIATNFIQFEPSNGKPSNFKTEAKFIYTDHSIIVGVMMYDNNPDGILKELSKRDDLNNTDFLSLVIDPFNTGLDAFEFIVTPAGVQWDAKVVKGNEDSSWNAVWNSAVIINEKGWSTEMEIPYSALRFPAKEIQEWGINIVRNIQSVREKVTWNFIDKEEDGWVSQSGVLKGIENVHPPVRLSFTPYFSTYFDKSSDKSAVDVNYRGGMDLKYGINESYTLDMMLIPDFGQVQSDDEILNLSPFEVKFDENRQFFTEATELFDRGEIFYSRRIGGRPVYMDDVEDQLNENEDITENPIEAKIINATKISGRNTKGLGIGVFNAMTKNTYAEVTDTLTGDSRKVKTQPFSNYNMLVFDQSLKNESYVSLFNTNVYMPELDYVANVSGTEFEFRNKERSYCLKGTGIVSARFGKGESDEIGHYHELEFGRIKGKFTWDFYHRMISDKYNPNDMGYLSRNNLINNNLEFYYNNSEPKGSILARNWNLRFNHEARYAPARFSCFTIFYDAHVKFKSYTDVGIYGNFRPLHQYDWDEPRVDGLKLRKGSSAFAGAWISTDYRKAFAIDIRGEYGKRLSNDNLQVFEFEIEPRYRFSDRFVMSYQLEWGRNLNDLGYVDDEEINGKTTVYIGDRTNSYLENKLTGSFIFNNKSSLSMKVRHYWAKAEYNSFHTLRSDGGLNSTDYNENNDINFNSFTIDMVYSWRFAPGSELAVVWKNTISSEDDKIAHRFVNNLKDTFDAAQFNSLSVKVIYYIDYMSLKRKG</sequence>
<evidence type="ECO:0000313" key="5">
    <source>
        <dbReference type="Proteomes" id="UP000285951"/>
    </source>
</evidence>
<dbReference type="AlphaFoldDB" id="A0A7M4DBQ7"/>
<proteinExistence type="predicted"/>
<dbReference type="GO" id="GO:0030246">
    <property type="term" value="F:carbohydrate binding"/>
    <property type="evidence" value="ECO:0007669"/>
    <property type="project" value="InterPro"/>
</dbReference>
<dbReference type="InterPro" id="IPR010502">
    <property type="entry name" value="Carb-bd_dom_fam9"/>
</dbReference>
<dbReference type="InterPro" id="IPR045670">
    <property type="entry name" value="DUF5916"/>
</dbReference>
<dbReference type="EMBL" id="QTZN02000081">
    <property type="protein sequence ID" value="MVB09291.1"/>
    <property type="molecule type" value="Genomic_DNA"/>
</dbReference>
<dbReference type="EMBL" id="WOTW01000081">
    <property type="protein sequence ID" value="MUP40086.1"/>
    <property type="molecule type" value="Genomic_DNA"/>
</dbReference>
<evidence type="ECO:0000259" key="2">
    <source>
        <dbReference type="Pfam" id="PF19313"/>
    </source>
</evidence>